<gene>
    <name evidence="1" type="ORF">SLAVMIC_00598</name>
</gene>
<accession>A0A8D9FR82</accession>
<sequence>MKHLKTFENYKTNEGVTVLDKDYIEDMVEYAETFFAKEAYGDHNAWIVIKLLRKDDDFVFLLTSEDEKHKSTVHVKNLIASFENKRDLEIVYKEDYDRIDQFERNEFETIWEEGKTNESKEDKDMYTIKGSEYVVSANSKSQAIKEFDKKFNMKVYKNQLILVDKKNESWFDKFKGVDHPMNRVSDDIKDMNTTEFEEYLKTDFNEEEFFEDIINNFDKVEIFSNGFVYKGLRFYIDKFYNESKSIMVYFKGYRKYISSEKIYTLIKLMDGSTNEEVDWKGIKKKFSDFFNDPSDEEKEIESITDKVLEESYNRNIKNFYGYMDQSALIGVETDMSRDLQKALDGRTLLRGGVEREYDHIVCGDMVKKWFRNNHKDIYNRLYSNRYRR</sequence>
<dbReference type="EMBL" id="OU342829">
    <property type="protein sequence ID" value="CAG7580910.1"/>
    <property type="molecule type" value="Genomic_DNA"/>
</dbReference>
<name>A0A8D9FR82_9VIRU</name>
<organism evidence="1">
    <name type="scientific">uncultured marine phage</name>
    <dbReference type="NCBI Taxonomy" id="707152"/>
    <lineage>
        <taxon>Viruses</taxon>
        <taxon>environmental samples</taxon>
    </lineage>
</organism>
<protein>
    <submittedName>
        <fullName evidence="1">Uncharacterized protein</fullName>
    </submittedName>
</protein>
<proteinExistence type="predicted"/>
<evidence type="ECO:0000313" key="1">
    <source>
        <dbReference type="EMBL" id="CAG7580910.1"/>
    </source>
</evidence>
<reference evidence="1" key="1">
    <citation type="submission" date="2021-06" db="EMBL/GenBank/DDBJ databases">
        <authorList>
            <person name="Gannon L."/>
            <person name="Redgwell R T."/>
            <person name="Michniewski S."/>
            <person name="Harrison D C."/>
            <person name="Millard A."/>
        </authorList>
    </citation>
    <scope>NUCLEOTIDE SEQUENCE</scope>
</reference>